<name>A0A4Y2QWB5_ARAVE</name>
<reference evidence="2 3" key="1">
    <citation type="journal article" date="2019" name="Sci. Rep.">
        <title>Orb-weaving spider Araneus ventricosus genome elucidates the spidroin gene catalogue.</title>
        <authorList>
            <person name="Kono N."/>
            <person name="Nakamura H."/>
            <person name="Ohtoshi R."/>
            <person name="Moran D.A.P."/>
            <person name="Shinohara A."/>
            <person name="Yoshida Y."/>
            <person name="Fujiwara M."/>
            <person name="Mori M."/>
            <person name="Tomita M."/>
            <person name="Arakawa K."/>
        </authorList>
    </citation>
    <scope>NUCLEOTIDE SEQUENCE [LARGE SCALE GENOMIC DNA]</scope>
</reference>
<protein>
    <submittedName>
        <fullName evidence="2">Uncharacterized protein</fullName>
    </submittedName>
</protein>
<evidence type="ECO:0000313" key="2">
    <source>
        <dbReference type="EMBL" id="GBN67628.1"/>
    </source>
</evidence>
<dbReference type="EMBL" id="BGPR01015002">
    <property type="protein sequence ID" value="GBN67628.1"/>
    <property type="molecule type" value="Genomic_DNA"/>
</dbReference>
<accession>A0A4Y2QWB5</accession>
<keyword evidence="3" id="KW-1185">Reference proteome</keyword>
<proteinExistence type="predicted"/>
<comment type="caution">
    <text evidence="2">The sequence shown here is derived from an EMBL/GenBank/DDBJ whole genome shotgun (WGS) entry which is preliminary data.</text>
</comment>
<evidence type="ECO:0000313" key="3">
    <source>
        <dbReference type="Proteomes" id="UP000499080"/>
    </source>
</evidence>
<evidence type="ECO:0000256" key="1">
    <source>
        <dbReference type="SAM" id="MobiDB-lite"/>
    </source>
</evidence>
<organism evidence="2 3">
    <name type="scientific">Araneus ventricosus</name>
    <name type="common">Orbweaver spider</name>
    <name type="synonym">Epeira ventricosa</name>
    <dbReference type="NCBI Taxonomy" id="182803"/>
    <lineage>
        <taxon>Eukaryota</taxon>
        <taxon>Metazoa</taxon>
        <taxon>Ecdysozoa</taxon>
        <taxon>Arthropoda</taxon>
        <taxon>Chelicerata</taxon>
        <taxon>Arachnida</taxon>
        <taxon>Araneae</taxon>
        <taxon>Araneomorphae</taxon>
        <taxon>Entelegynae</taxon>
        <taxon>Araneoidea</taxon>
        <taxon>Araneidae</taxon>
        <taxon>Araneus</taxon>
    </lineage>
</organism>
<gene>
    <name evidence="2" type="ORF">AVEN_205753_1</name>
</gene>
<feature type="compositionally biased region" description="Basic and acidic residues" evidence="1">
    <location>
        <begin position="37"/>
        <end position="58"/>
    </location>
</feature>
<dbReference type="Proteomes" id="UP000499080">
    <property type="component" value="Unassembled WGS sequence"/>
</dbReference>
<dbReference type="AlphaFoldDB" id="A0A4Y2QWB5"/>
<feature type="region of interest" description="Disordered" evidence="1">
    <location>
        <begin position="1"/>
        <end position="58"/>
    </location>
</feature>
<sequence length="111" mass="13169">MFKVTQGYRVPGLPKEEDIKRKRRNTMRYFFGQAHQPQKEGKDASGHGKKNNDGEEKMEYHGLLASERWFKLKRQKEVGSLAAGRWVRRRGRGQRVKNNDRRCSEKLFYNV</sequence>